<dbReference type="Gene3D" id="3.20.20.80">
    <property type="entry name" value="Glycosidases"/>
    <property type="match status" value="1"/>
</dbReference>
<proteinExistence type="predicted"/>
<dbReference type="EMBL" id="KB445824">
    <property type="protein sequence ID" value="EMD31069.1"/>
    <property type="molecule type" value="Genomic_DNA"/>
</dbReference>
<dbReference type="Pfam" id="PF16862">
    <property type="entry name" value="Glyco_hydro_79C"/>
    <property type="match status" value="1"/>
</dbReference>
<accession>M2P6W4</accession>
<dbReference type="HOGENOM" id="CLU_023945_0_0_1"/>
<dbReference type="SUPFAM" id="SSF51445">
    <property type="entry name" value="(Trans)glycosidases"/>
    <property type="match status" value="1"/>
</dbReference>
<dbReference type="STRING" id="914234.M2P6W4"/>
<feature type="chain" id="PRO_5004022020" evidence="1">
    <location>
        <begin position="20"/>
        <end position="664"/>
    </location>
</feature>
<evidence type="ECO:0000313" key="3">
    <source>
        <dbReference type="EMBL" id="EMD31069.1"/>
    </source>
</evidence>
<dbReference type="OrthoDB" id="2796951at2759"/>
<evidence type="ECO:0000259" key="2">
    <source>
        <dbReference type="Pfam" id="PF16862"/>
    </source>
</evidence>
<reference evidence="3 4" key="1">
    <citation type="journal article" date="2012" name="Proc. Natl. Acad. Sci. U.S.A.">
        <title>Comparative genomics of Ceriporiopsis subvermispora and Phanerochaete chrysosporium provide insight into selective ligninolysis.</title>
        <authorList>
            <person name="Fernandez-Fueyo E."/>
            <person name="Ruiz-Duenas F.J."/>
            <person name="Ferreira P."/>
            <person name="Floudas D."/>
            <person name="Hibbett D.S."/>
            <person name="Canessa P."/>
            <person name="Larrondo L.F."/>
            <person name="James T.Y."/>
            <person name="Seelenfreund D."/>
            <person name="Lobos S."/>
            <person name="Polanco R."/>
            <person name="Tello M."/>
            <person name="Honda Y."/>
            <person name="Watanabe T."/>
            <person name="Watanabe T."/>
            <person name="Ryu J.S."/>
            <person name="Kubicek C.P."/>
            <person name="Schmoll M."/>
            <person name="Gaskell J."/>
            <person name="Hammel K.E."/>
            <person name="St John F.J."/>
            <person name="Vanden Wymelenberg A."/>
            <person name="Sabat G."/>
            <person name="Splinter BonDurant S."/>
            <person name="Syed K."/>
            <person name="Yadav J.S."/>
            <person name="Doddapaneni H."/>
            <person name="Subramanian V."/>
            <person name="Lavin J.L."/>
            <person name="Oguiza J.A."/>
            <person name="Perez G."/>
            <person name="Pisabarro A.G."/>
            <person name="Ramirez L."/>
            <person name="Santoyo F."/>
            <person name="Master E."/>
            <person name="Coutinho P.M."/>
            <person name="Henrissat B."/>
            <person name="Lombard V."/>
            <person name="Magnuson J.K."/>
            <person name="Kuees U."/>
            <person name="Hori C."/>
            <person name="Igarashi K."/>
            <person name="Samejima M."/>
            <person name="Held B.W."/>
            <person name="Barry K.W."/>
            <person name="LaButti K.M."/>
            <person name="Lapidus A."/>
            <person name="Lindquist E.A."/>
            <person name="Lucas S.M."/>
            <person name="Riley R."/>
            <person name="Salamov A.A."/>
            <person name="Hoffmeister D."/>
            <person name="Schwenk D."/>
            <person name="Hadar Y."/>
            <person name="Yarden O."/>
            <person name="de Vries R.P."/>
            <person name="Wiebenga A."/>
            <person name="Stenlid J."/>
            <person name="Eastwood D."/>
            <person name="Grigoriev I.V."/>
            <person name="Berka R.M."/>
            <person name="Blanchette R.A."/>
            <person name="Kersten P."/>
            <person name="Martinez A.T."/>
            <person name="Vicuna R."/>
            <person name="Cullen D."/>
        </authorList>
    </citation>
    <scope>NUCLEOTIDE SEQUENCE [LARGE SCALE GENOMIC DNA]</scope>
    <source>
        <strain evidence="3 4">B</strain>
    </source>
</reference>
<dbReference type="InterPro" id="IPR031728">
    <property type="entry name" value="GlcAase_C"/>
</dbReference>
<dbReference type="Proteomes" id="UP000016930">
    <property type="component" value="Unassembled WGS sequence"/>
</dbReference>
<dbReference type="InterPro" id="IPR052974">
    <property type="entry name" value="GH79_Enzymes"/>
</dbReference>
<sequence>MLPPALLALTLALAPAARAAVTVYGVQGALGATGGATPAFTSDTAAGTAVYDPPTFSGPAAFNPVILAPPPPPDLAAMPRDRGGPLSMPHAGPFLGFSIEMSVVNQVSETYLQVPFLNLMALVADRAGGVHIRVGGNSQENATMVPSLPNGAILEKTDVPGALTGTPNVAWSPELLYMLNNVSSLVGVQWYLGIPFNDTSHLRLQIAELGEAILGENVLGFQVGNEPDLYVQHGHRPPGWNETNYFHEFGIVVNAVDDDAHIPAKGNLIGPSISGPWTPEDVWNTGYIEAYAPALGALAVEHYPADNCAAAFPDAGFGIPTNPQDVFADYLNHTSAQRLVSRYLNSTNIAQKVGKPFLMFETNTASCGGFPGVSDSFGAALWGVDYALQMAYANFSGALLHVGGQNNSNNPFTPPPTRLSPFEEWTIGPIFYSALVVAEALGASDTVRVADLDLNDGNIYTPGYGIWENDNLARLVLLNFVTDPSGAHDYNVTLTLGGLDFGEPAQVPANVTVKYLTAESVSAKENVVWGGQTLGNRFQGDGTFQGDEQLVTIPCNQTAATCLIPVPAPGAALVFLSEAALSEGTPTTTQTFPTTAMTKSINTASVAASVLATSNGNSAANRGNLSSTDKGGFAHDNGANSLHHPALAATSLIALLGMSVIFVA</sequence>
<organism evidence="3 4">
    <name type="scientific">Ceriporiopsis subvermispora (strain B)</name>
    <name type="common">White-rot fungus</name>
    <name type="synonym">Gelatoporia subvermispora</name>
    <dbReference type="NCBI Taxonomy" id="914234"/>
    <lineage>
        <taxon>Eukaryota</taxon>
        <taxon>Fungi</taxon>
        <taxon>Dikarya</taxon>
        <taxon>Basidiomycota</taxon>
        <taxon>Agaricomycotina</taxon>
        <taxon>Agaricomycetes</taxon>
        <taxon>Polyporales</taxon>
        <taxon>Gelatoporiaceae</taxon>
        <taxon>Gelatoporia</taxon>
    </lineage>
</organism>
<dbReference type="PANTHER" id="PTHR36183:SF2">
    <property type="entry name" value="BETA-GLUCURONIDASE C-TERMINAL DOMAIN-CONTAINING PROTEIN"/>
    <property type="match status" value="1"/>
</dbReference>
<keyword evidence="3" id="KW-0378">Hydrolase</keyword>
<dbReference type="PANTHER" id="PTHR36183">
    <property type="entry name" value="BETA-GLUCURONIDASE"/>
    <property type="match status" value="1"/>
</dbReference>
<feature type="signal peptide" evidence="1">
    <location>
        <begin position="1"/>
        <end position="19"/>
    </location>
</feature>
<gene>
    <name evidence="3" type="ORF">CERSUDRAFT_163488</name>
</gene>
<feature type="domain" description="Beta-glucuronidase C-terminal" evidence="2">
    <location>
        <begin position="463"/>
        <end position="573"/>
    </location>
</feature>
<keyword evidence="1" id="KW-0732">Signal</keyword>
<evidence type="ECO:0000256" key="1">
    <source>
        <dbReference type="SAM" id="SignalP"/>
    </source>
</evidence>
<keyword evidence="4" id="KW-1185">Reference proteome</keyword>
<evidence type="ECO:0000313" key="4">
    <source>
        <dbReference type="Proteomes" id="UP000016930"/>
    </source>
</evidence>
<protein>
    <submittedName>
        <fullName evidence="3">Glycoside hydrolase family 79 protein</fullName>
    </submittedName>
</protein>
<dbReference type="InterPro" id="IPR017853">
    <property type="entry name" value="GH"/>
</dbReference>
<dbReference type="GO" id="GO:0016787">
    <property type="term" value="F:hydrolase activity"/>
    <property type="evidence" value="ECO:0007669"/>
    <property type="project" value="UniProtKB-KW"/>
</dbReference>
<dbReference type="AlphaFoldDB" id="M2P6W4"/>
<name>M2P6W4_CERS8</name>